<dbReference type="GO" id="GO:0051213">
    <property type="term" value="F:dioxygenase activity"/>
    <property type="evidence" value="ECO:0007669"/>
    <property type="project" value="UniProtKB-KW"/>
</dbReference>
<evidence type="ECO:0000313" key="2">
    <source>
        <dbReference type="EMBL" id="SFJ81116.1"/>
    </source>
</evidence>
<feature type="region of interest" description="Disordered" evidence="1">
    <location>
        <begin position="1"/>
        <end position="22"/>
    </location>
</feature>
<evidence type="ECO:0000256" key="1">
    <source>
        <dbReference type="SAM" id="MobiDB-lite"/>
    </source>
</evidence>
<protein>
    <submittedName>
        <fullName evidence="2">Gentisate 1,2-dioxygenase</fullName>
    </submittedName>
</protein>
<dbReference type="EMBL" id="FOQU01000011">
    <property type="protein sequence ID" value="SFJ81116.1"/>
    <property type="molecule type" value="Genomic_DNA"/>
</dbReference>
<keyword evidence="2" id="KW-0223">Dioxygenase</keyword>
<sequence length="375" mass="42187">MHDLRREFGPAQAHFVDQTGQRPHDNRYWAPVIVSREAIDAEVARLAALPKPQDGRRHSLIVHPFAREGSPGLAPGIQVSLQVLLPGESTEPMRHNATEVNFCIRGGGATRVAGRTIAFRQYDVWNHPSFVAYSHTNDTDDVQVRLVYSNIPLLQHMEVYVPEFGVELDVPTETANMHASDDPKRRNPFGTFPIGNDGGLLMPYETLINPQVVDSRPLHFPWQQVKAELDKLEALGSEYVGRRLYMMYNPVTGRTNGITPNFFATMTIRPPKIVDRPHRHVSSAINYYFSGSGYSMVAGNRYEWKAGDLMLSAPGWAVHNHASYDDYVYELTIQDQPLNIYMQSLLWQESMKEPLALLGTQTGFSTNRANTAKVA</sequence>
<reference evidence="2 3" key="1">
    <citation type="submission" date="2016-10" db="EMBL/GenBank/DDBJ databases">
        <authorList>
            <person name="de Groot N.N."/>
        </authorList>
    </citation>
    <scope>NUCLEOTIDE SEQUENCE [LARGE SCALE GENOMIC DNA]</scope>
    <source>
        <strain evidence="2 3">LMG 23650</strain>
    </source>
</reference>
<organism evidence="2 3">
    <name type="scientific">Paraburkholderia megapolitana</name>
    <dbReference type="NCBI Taxonomy" id="420953"/>
    <lineage>
        <taxon>Bacteria</taxon>
        <taxon>Pseudomonadati</taxon>
        <taxon>Pseudomonadota</taxon>
        <taxon>Betaproteobacteria</taxon>
        <taxon>Burkholderiales</taxon>
        <taxon>Burkholderiaceae</taxon>
        <taxon>Paraburkholderia</taxon>
    </lineage>
</organism>
<dbReference type="STRING" id="420953.SAMN05192543_111131"/>
<gene>
    <name evidence="2" type="ORF">SAMN05192543_111131</name>
</gene>
<keyword evidence="2" id="KW-0560">Oxidoreductase</keyword>
<dbReference type="PANTHER" id="PTHR41517">
    <property type="entry name" value="1,2-DIOXYGENASE PROTEIN-RELATED"/>
    <property type="match status" value="1"/>
</dbReference>
<evidence type="ECO:0000313" key="3">
    <source>
        <dbReference type="Proteomes" id="UP000199548"/>
    </source>
</evidence>
<dbReference type="AlphaFoldDB" id="A0A1I3UGY3"/>
<dbReference type="InterPro" id="IPR047183">
    <property type="entry name" value="GDO-like"/>
</dbReference>
<dbReference type="SUPFAM" id="SSF51182">
    <property type="entry name" value="RmlC-like cupins"/>
    <property type="match status" value="1"/>
</dbReference>
<dbReference type="PANTHER" id="PTHR41517:SF1">
    <property type="entry name" value="CUPIN"/>
    <property type="match status" value="1"/>
</dbReference>
<dbReference type="OrthoDB" id="285029at2"/>
<proteinExistence type="predicted"/>
<accession>A0A1I3UGY3</accession>
<dbReference type="Proteomes" id="UP000199548">
    <property type="component" value="Unassembled WGS sequence"/>
</dbReference>
<dbReference type="RefSeq" id="WP_091018972.1">
    <property type="nucleotide sequence ID" value="NZ_CP041745.1"/>
</dbReference>
<name>A0A1I3UGY3_9BURK</name>
<dbReference type="InterPro" id="IPR014710">
    <property type="entry name" value="RmlC-like_jellyroll"/>
</dbReference>
<dbReference type="InterPro" id="IPR011051">
    <property type="entry name" value="RmlC_Cupin_sf"/>
</dbReference>
<dbReference type="Gene3D" id="2.60.120.10">
    <property type="entry name" value="Jelly Rolls"/>
    <property type="match status" value="2"/>
</dbReference>
<keyword evidence="3" id="KW-1185">Reference proteome</keyword>